<dbReference type="SMART" id="SM00194">
    <property type="entry name" value="PTPc"/>
    <property type="match status" value="1"/>
</dbReference>
<dbReference type="SUPFAM" id="SSF50729">
    <property type="entry name" value="PH domain-like"/>
    <property type="match status" value="1"/>
</dbReference>
<dbReference type="SUPFAM" id="SSF52799">
    <property type="entry name" value="(Phosphotyrosine protein) phosphatases II"/>
    <property type="match status" value="1"/>
</dbReference>
<evidence type="ECO:0000259" key="13">
    <source>
        <dbReference type="PROSITE" id="PS50055"/>
    </source>
</evidence>
<dbReference type="CDD" id="cd13189">
    <property type="entry name" value="FERM_C_PTPN4_PTPN3_like"/>
    <property type="match status" value="1"/>
</dbReference>
<dbReference type="GO" id="GO:0016020">
    <property type="term" value="C:membrane"/>
    <property type="evidence" value="ECO:0007669"/>
    <property type="project" value="UniProtKB-ARBA"/>
</dbReference>
<evidence type="ECO:0000256" key="9">
    <source>
        <dbReference type="ARBA" id="ARBA00023212"/>
    </source>
</evidence>
<dbReference type="PROSITE" id="PS50057">
    <property type="entry name" value="FERM_3"/>
    <property type="match status" value="1"/>
</dbReference>
<evidence type="ECO:0000259" key="16">
    <source>
        <dbReference type="PROSITE" id="PS50106"/>
    </source>
</evidence>
<name>A0AAV6UCP3_9ARAC</name>
<evidence type="ECO:0000256" key="6">
    <source>
        <dbReference type="ARBA" id="ARBA00022801"/>
    </source>
</evidence>
<dbReference type="PROSITE" id="PS50106">
    <property type="entry name" value="PDZ"/>
    <property type="match status" value="1"/>
</dbReference>
<dbReference type="CDD" id="cd06706">
    <property type="entry name" value="PDZ_PTPN3-4-like"/>
    <property type="match status" value="1"/>
</dbReference>
<organism evidence="17 18">
    <name type="scientific">Oedothorax gibbosus</name>
    <dbReference type="NCBI Taxonomy" id="931172"/>
    <lineage>
        <taxon>Eukaryota</taxon>
        <taxon>Metazoa</taxon>
        <taxon>Ecdysozoa</taxon>
        <taxon>Arthropoda</taxon>
        <taxon>Chelicerata</taxon>
        <taxon>Arachnida</taxon>
        <taxon>Araneae</taxon>
        <taxon>Araneomorphae</taxon>
        <taxon>Entelegynae</taxon>
        <taxon>Araneoidea</taxon>
        <taxon>Linyphiidae</taxon>
        <taxon>Erigoninae</taxon>
        <taxon>Oedothorax</taxon>
    </lineage>
</organism>
<dbReference type="GO" id="GO:0008092">
    <property type="term" value="F:cytoskeletal protein binding"/>
    <property type="evidence" value="ECO:0007669"/>
    <property type="project" value="InterPro"/>
</dbReference>
<comment type="caution">
    <text evidence="17">The sequence shown here is derived from an EMBL/GenBank/DDBJ whole genome shotgun (WGS) entry which is preliminary data.</text>
</comment>
<evidence type="ECO:0000256" key="10">
    <source>
        <dbReference type="PIRNR" id="PIRNR000927"/>
    </source>
</evidence>
<dbReference type="PANTHER" id="PTHR45706">
    <property type="entry name" value="TYROSINE-PROTEIN PHOSPHATASE"/>
    <property type="match status" value="1"/>
</dbReference>
<dbReference type="Gene3D" id="3.10.20.90">
    <property type="entry name" value="Phosphatidylinositol 3-kinase Catalytic Subunit, Chain A, domain 1"/>
    <property type="match status" value="1"/>
</dbReference>
<dbReference type="Pfam" id="PF09380">
    <property type="entry name" value="FERM_C"/>
    <property type="match status" value="1"/>
</dbReference>
<keyword evidence="7 10" id="KW-0904">Protein phosphatase</keyword>
<dbReference type="PIRSF" id="PIRSF000927">
    <property type="entry name" value="Tyr-Ptase_nr3"/>
    <property type="match status" value="1"/>
</dbReference>
<proteinExistence type="inferred from homology"/>
<dbReference type="InterPro" id="IPR014847">
    <property type="entry name" value="FA"/>
</dbReference>
<keyword evidence="18" id="KW-1185">Reference proteome</keyword>
<evidence type="ECO:0000256" key="1">
    <source>
        <dbReference type="ARBA" id="ARBA00004245"/>
    </source>
</evidence>
<dbReference type="InterPro" id="IPR029021">
    <property type="entry name" value="Prot-tyrosine_phosphatase-like"/>
</dbReference>
<accession>A0AAV6UCP3</accession>
<keyword evidence="9 10" id="KW-0206">Cytoskeleton</keyword>
<keyword evidence="4 10" id="KW-0963">Cytoplasm</keyword>
<feature type="domain" description="FERM" evidence="15">
    <location>
        <begin position="63"/>
        <end position="350"/>
    </location>
</feature>
<dbReference type="PRINTS" id="PR00935">
    <property type="entry name" value="BAND41"/>
</dbReference>
<feature type="binding site" evidence="12">
    <location>
        <position position="886"/>
    </location>
    <ligand>
        <name>substrate</name>
    </ligand>
</feature>
<dbReference type="InterPro" id="IPR011993">
    <property type="entry name" value="PH-like_dom_sf"/>
</dbReference>
<dbReference type="InterPro" id="IPR016130">
    <property type="entry name" value="Tyr_Pase_AS"/>
</dbReference>
<feature type="binding site" evidence="12">
    <location>
        <begin position="842"/>
        <end position="848"/>
    </location>
    <ligand>
        <name>substrate</name>
    </ligand>
</feature>
<dbReference type="InterPro" id="IPR000242">
    <property type="entry name" value="PTP_cat"/>
</dbReference>
<dbReference type="SUPFAM" id="SSF50156">
    <property type="entry name" value="PDZ domain-like"/>
    <property type="match status" value="1"/>
</dbReference>
<feature type="domain" description="Tyrosine specific protein phosphatases" evidence="14">
    <location>
        <begin position="818"/>
        <end position="892"/>
    </location>
</feature>
<dbReference type="InterPro" id="IPR018979">
    <property type="entry name" value="FERM_N"/>
</dbReference>
<keyword evidence="8" id="KW-0965">Cell junction</keyword>
<dbReference type="InterPro" id="IPR029071">
    <property type="entry name" value="Ubiquitin-like_domsf"/>
</dbReference>
<reference evidence="17 18" key="1">
    <citation type="journal article" date="2022" name="Nat. Ecol. Evol.">
        <title>A masculinizing supergene underlies an exaggerated male reproductive morph in a spider.</title>
        <authorList>
            <person name="Hendrickx F."/>
            <person name="De Corte Z."/>
            <person name="Sonet G."/>
            <person name="Van Belleghem S.M."/>
            <person name="Kostlbacher S."/>
            <person name="Vangestel C."/>
        </authorList>
    </citation>
    <scope>NUCLEOTIDE SEQUENCE [LARGE SCALE GENOMIC DNA]</scope>
    <source>
        <strain evidence="17">W744_W776</strain>
    </source>
</reference>
<dbReference type="GO" id="GO:0004725">
    <property type="term" value="F:protein tyrosine phosphatase activity"/>
    <property type="evidence" value="ECO:0007669"/>
    <property type="project" value="UniProtKB-EC"/>
</dbReference>
<evidence type="ECO:0000256" key="8">
    <source>
        <dbReference type="ARBA" id="ARBA00022949"/>
    </source>
</evidence>
<dbReference type="GO" id="GO:0009887">
    <property type="term" value="P:animal organ morphogenesis"/>
    <property type="evidence" value="ECO:0007669"/>
    <property type="project" value="UniProtKB-ARBA"/>
</dbReference>
<dbReference type="GO" id="GO:0048666">
    <property type="term" value="P:neuron development"/>
    <property type="evidence" value="ECO:0007669"/>
    <property type="project" value="UniProtKB-ARBA"/>
</dbReference>
<dbReference type="InterPro" id="IPR003595">
    <property type="entry name" value="Tyr_Pase_cat"/>
</dbReference>
<dbReference type="InterPro" id="IPR035963">
    <property type="entry name" value="FERM_2"/>
</dbReference>
<dbReference type="Gene3D" id="1.20.80.10">
    <property type="match status" value="1"/>
</dbReference>
<dbReference type="PROSITE" id="PS50055">
    <property type="entry name" value="TYR_PHOSPHATASE_PTP"/>
    <property type="match status" value="1"/>
</dbReference>
<dbReference type="FunFam" id="3.90.190.10:FF:000023">
    <property type="entry name" value="Tyrosine-protein phosphatase non-receptor type"/>
    <property type="match status" value="1"/>
</dbReference>
<dbReference type="EC" id="3.1.3.48" evidence="10"/>
<dbReference type="EMBL" id="JAFNEN010000494">
    <property type="protein sequence ID" value="KAG8181821.1"/>
    <property type="molecule type" value="Genomic_DNA"/>
</dbReference>
<dbReference type="InterPro" id="IPR001478">
    <property type="entry name" value="PDZ"/>
</dbReference>
<feature type="domain" description="PDZ" evidence="16">
    <location>
        <begin position="509"/>
        <end position="581"/>
    </location>
</feature>
<dbReference type="Pfam" id="PF08736">
    <property type="entry name" value="FA"/>
    <property type="match status" value="1"/>
</dbReference>
<sequence>MSRGRIAPIKEEKTLMVRFKGLHIHFYNPYVGTNSRYQRFELMSSHRYRHRWVGWPVVEHVQERCTVFFLDESQQTFEIDKRSKGQHLLDMVFQHLELIEKDYFGLQFSEHDHSSDTMRWMDASKYVRKQIKLGPPYLLYFRVKFYVCDPSKLHEEYTRYHFFLQLKKDILDGKLMVPSATSVLLASYAVQSEIGDFNAEEQKPRYLSDLRLIPNQTEEIEKKIMELHKLHKGQTPADAEYNFLDHAKRLDMYGVDLHKARVRDSTNADIQLGVTSSGLVVFQNNLKINTFSWAKIVKISFKRKQFFIQLRREGTETYDSLLGFNMLSYRSCKNLWKSCVEHHTFFRLHVPRTPKRRLLFSLGSKFRYSGRTEYQTLEDGKHKAKTERIFTRSPSKRFARQTVPQVTREVLDSWEKKITKPVARINGTSSSHIRPYDSFNHKVSEPEYRPRKAWAETPSPEITAFTPSIPPKLINYVDDDVTDDLYEMSSYMSEPAVTNGHDESQGLASIRMKPDDQGRFGFNVKGGADQNLPILVSRVAPNTPADTCIPRLNEGDQVLMINGRDVAGLTHDQVVKLIRASRERHPAELLLTVRPNVYVGEDVEEPDFQYIPDARHVSSKVPRSDVLSESMLLLSDGLESGATIAQFDQLYRKKPGMSMNIAKQPENLNKNRYRDISPYDSTRVILLSNSNGDYINASHVNMEIPTSGIVNRYIASQGPLSNTTSDFWLMIWEQQSTLIVMVTTLMERGRSKCHKYWPALYDTLEVGFLRVTSVKEQETTSFAFREFTLINSENKEERHITHMQYTAWPDHGVPDDASDFLDFVQQVRQNRVGMVDSAIVHCSAGIGRTGVLILMETAMCLIEANEPVYPLDIVKSMRDQRAMLIQTTSQYKFVCEAILKVYNERIVKPLKEYQR</sequence>
<evidence type="ECO:0000256" key="2">
    <source>
        <dbReference type="ARBA" id="ARBA00004282"/>
    </source>
</evidence>
<evidence type="ECO:0000256" key="11">
    <source>
        <dbReference type="PIRSR" id="PIRSR000927-1"/>
    </source>
</evidence>
<evidence type="ECO:0000256" key="4">
    <source>
        <dbReference type="ARBA" id="ARBA00022490"/>
    </source>
</evidence>
<dbReference type="GO" id="GO:0071944">
    <property type="term" value="C:cell periphery"/>
    <property type="evidence" value="ECO:0007669"/>
    <property type="project" value="UniProtKB-ARBA"/>
</dbReference>
<dbReference type="PROSITE" id="PS50056">
    <property type="entry name" value="TYR_PHOSPHATASE_2"/>
    <property type="match status" value="1"/>
</dbReference>
<feature type="active site" description="Phosphocysteine intermediate" evidence="11">
    <location>
        <position position="842"/>
    </location>
</feature>
<dbReference type="Pfam" id="PF09379">
    <property type="entry name" value="FERM_N"/>
    <property type="match status" value="1"/>
</dbReference>
<dbReference type="Gene3D" id="2.30.42.10">
    <property type="match status" value="1"/>
</dbReference>
<dbReference type="Pfam" id="PF00373">
    <property type="entry name" value="FERM_M"/>
    <property type="match status" value="1"/>
</dbReference>
<dbReference type="CDD" id="cd14473">
    <property type="entry name" value="FERM_B-lobe"/>
    <property type="match status" value="1"/>
</dbReference>
<dbReference type="SMART" id="SM01196">
    <property type="entry name" value="FERM_C"/>
    <property type="match status" value="1"/>
</dbReference>
<dbReference type="SMART" id="SM00295">
    <property type="entry name" value="B41"/>
    <property type="match status" value="1"/>
</dbReference>
<evidence type="ECO:0000256" key="12">
    <source>
        <dbReference type="PIRSR" id="PIRSR000927-2"/>
    </source>
</evidence>
<dbReference type="PROSITE" id="PS00383">
    <property type="entry name" value="TYR_PHOSPHATASE_1"/>
    <property type="match status" value="1"/>
</dbReference>
<evidence type="ECO:0000259" key="14">
    <source>
        <dbReference type="PROSITE" id="PS50056"/>
    </source>
</evidence>
<dbReference type="Proteomes" id="UP000827092">
    <property type="component" value="Unassembled WGS sequence"/>
</dbReference>
<dbReference type="InterPro" id="IPR041783">
    <property type="entry name" value="PTPN3/4_FERM_C"/>
</dbReference>
<keyword evidence="5" id="KW-0597">Phosphoprotein</keyword>
<dbReference type="FunFam" id="2.30.42.10:FF:000045">
    <property type="entry name" value="Tyrosine-protein phosphatase non-receptor type"/>
    <property type="match status" value="1"/>
</dbReference>
<dbReference type="CDD" id="cd14541">
    <property type="entry name" value="PTPc-N3_4"/>
    <property type="match status" value="1"/>
</dbReference>
<dbReference type="FunFam" id="1.20.80.10:FF:000003">
    <property type="entry name" value="Tyrosine-protein phosphatase non-receptor type 4"/>
    <property type="match status" value="1"/>
</dbReference>
<evidence type="ECO:0000256" key="5">
    <source>
        <dbReference type="ARBA" id="ARBA00022553"/>
    </source>
</evidence>
<dbReference type="InterPro" id="IPR036034">
    <property type="entry name" value="PDZ_sf"/>
</dbReference>
<dbReference type="PRINTS" id="PR00700">
    <property type="entry name" value="PRTYPHPHTASE"/>
</dbReference>
<dbReference type="Pfam" id="PF00595">
    <property type="entry name" value="PDZ"/>
    <property type="match status" value="1"/>
</dbReference>
<evidence type="ECO:0000256" key="3">
    <source>
        <dbReference type="ARBA" id="ARBA00009649"/>
    </source>
</evidence>
<dbReference type="Gene3D" id="3.90.190.10">
    <property type="entry name" value="Protein tyrosine phosphatase superfamily"/>
    <property type="match status" value="1"/>
</dbReference>
<protein>
    <recommendedName>
        <fullName evidence="10">Tyrosine-protein phosphatase</fullName>
        <ecNumber evidence="10">3.1.3.48</ecNumber>
    </recommendedName>
</protein>
<dbReference type="Pfam" id="PF00102">
    <property type="entry name" value="Y_phosphatase"/>
    <property type="match status" value="1"/>
</dbReference>
<feature type="domain" description="Tyrosine-protein phosphatase" evidence="13">
    <location>
        <begin position="643"/>
        <end position="901"/>
    </location>
</feature>
<evidence type="ECO:0000256" key="7">
    <source>
        <dbReference type="ARBA" id="ARBA00022912"/>
    </source>
</evidence>
<dbReference type="PANTHER" id="PTHR45706:SF4">
    <property type="entry name" value="TYROSINE-PROTEIN PHOSPHATASE"/>
    <property type="match status" value="1"/>
</dbReference>
<dbReference type="InterPro" id="IPR000299">
    <property type="entry name" value="FERM_domain"/>
</dbReference>
<dbReference type="SMART" id="SM00404">
    <property type="entry name" value="PTPc_motif"/>
    <property type="match status" value="1"/>
</dbReference>
<dbReference type="InterPro" id="IPR000387">
    <property type="entry name" value="Tyr_Pase_dom"/>
</dbReference>
<dbReference type="InterPro" id="IPR012151">
    <property type="entry name" value="Tyr_Pase_non-rcpt_typ-3/4"/>
</dbReference>
<dbReference type="PROSITE" id="PS00661">
    <property type="entry name" value="FERM_2"/>
    <property type="match status" value="1"/>
</dbReference>
<comment type="subcellular location">
    <subcellularLocation>
        <location evidence="2">Cell junction</location>
    </subcellularLocation>
    <subcellularLocation>
        <location evidence="1 10">Cytoplasm</location>
        <location evidence="1 10">Cytoskeleton</location>
    </subcellularLocation>
</comment>
<comment type="catalytic activity">
    <reaction evidence="10">
        <text>O-phospho-L-tyrosyl-[protein] + H2O = L-tyrosyl-[protein] + phosphate</text>
        <dbReference type="Rhea" id="RHEA:10684"/>
        <dbReference type="Rhea" id="RHEA-COMP:10136"/>
        <dbReference type="Rhea" id="RHEA-COMP:20101"/>
        <dbReference type="ChEBI" id="CHEBI:15377"/>
        <dbReference type="ChEBI" id="CHEBI:43474"/>
        <dbReference type="ChEBI" id="CHEBI:46858"/>
        <dbReference type="ChEBI" id="CHEBI:61978"/>
        <dbReference type="EC" id="3.1.3.48"/>
    </reaction>
</comment>
<dbReference type="CDD" id="cd17100">
    <property type="entry name" value="FERM_F1_PTPN3_like"/>
    <property type="match status" value="1"/>
</dbReference>
<evidence type="ECO:0000313" key="18">
    <source>
        <dbReference type="Proteomes" id="UP000827092"/>
    </source>
</evidence>
<dbReference type="GO" id="GO:0070161">
    <property type="term" value="C:anchoring junction"/>
    <property type="evidence" value="ECO:0007669"/>
    <property type="project" value="UniProtKB-SubCell"/>
</dbReference>
<dbReference type="FunFam" id="3.10.20.90:FF:000039">
    <property type="entry name" value="Tyrosine-protein phosphatase non-receptor type"/>
    <property type="match status" value="1"/>
</dbReference>
<keyword evidence="6 10" id="KW-0378">Hydrolase</keyword>
<dbReference type="SUPFAM" id="SSF47031">
    <property type="entry name" value="Second domain of FERM"/>
    <property type="match status" value="1"/>
</dbReference>
<evidence type="ECO:0000313" key="17">
    <source>
        <dbReference type="EMBL" id="KAG8181821.1"/>
    </source>
</evidence>
<dbReference type="SMART" id="SM00228">
    <property type="entry name" value="PDZ"/>
    <property type="match status" value="1"/>
</dbReference>
<feature type="binding site" evidence="12">
    <location>
        <position position="810"/>
    </location>
    <ligand>
        <name>substrate</name>
    </ligand>
</feature>
<dbReference type="FunFam" id="2.30.29.30:FF:000002">
    <property type="entry name" value="Band 4.1-like protein 5 isoform 1"/>
    <property type="match status" value="1"/>
</dbReference>
<dbReference type="AlphaFoldDB" id="A0AAV6UCP3"/>
<dbReference type="Gene3D" id="2.30.29.30">
    <property type="entry name" value="Pleckstrin-homology domain (PH domain)/Phosphotyrosine-binding domain (PTB)"/>
    <property type="match status" value="1"/>
</dbReference>
<dbReference type="InterPro" id="IPR018980">
    <property type="entry name" value="FERM_PH-like_C"/>
</dbReference>
<gene>
    <name evidence="17" type="ORF">JTE90_001475</name>
</gene>
<dbReference type="InterPro" id="IPR019748">
    <property type="entry name" value="FERM_central"/>
</dbReference>
<dbReference type="SMART" id="SM01195">
    <property type="entry name" value="FA"/>
    <property type="match status" value="1"/>
</dbReference>
<dbReference type="InterPro" id="IPR014352">
    <property type="entry name" value="FERM/acyl-CoA-bd_prot_sf"/>
</dbReference>
<evidence type="ECO:0000259" key="15">
    <source>
        <dbReference type="PROSITE" id="PS50057"/>
    </source>
</evidence>
<dbReference type="SUPFAM" id="SSF54236">
    <property type="entry name" value="Ubiquitin-like"/>
    <property type="match status" value="1"/>
</dbReference>
<dbReference type="InterPro" id="IPR019747">
    <property type="entry name" value="FERM_CS"/>
</dbReference>
<dbReference type="GO" id="GO:0005856">
    <property type="term" value="C:cytoskeleton"/>
    <property type="evidence" value="ECO:0007669"/>
    <property type="project" value="UniProtKB-SubCell"/>
</dbReference>
<comment type="similarity">
    <text evidence="3 10">Belongs to the protein-tyrosine phosphatase family. Non-receptor class subfamily.</text>
</comment>
<dbReference type="InterPro" id="IPR019749">
    <property type="entry name" value="Band_41_domain"/>
</dbReference>